<reference evidence="4" key="2">
    <citation type="submission" date="2021-08" db="EMBL/GenBank/DDBJ databases">
        <authorList>
            <person name="Gostincar C."/>
            <person name="Sun X."/>
            <person name="Song Z."/>
            <person name="Gunde-Cimerman N."/>
        </authorList>
    </citation>
    <scope>NUCLEOTIDE SEQUENCE</scope>
    <source>
        <strain evidence="4">EXF-9911</strain>
    </source>
</reference>
<name>A0A9P8JCI5_AURME</name>
<dbReference type="InterPro" id="IPR038718">
    <property type="entry name" value="SNF2-like_sf"/>
</dbReference>
<evidence type="ECO:0000256" key="2">
    <source>
        <dbReference type="ARBA" id="ARBA00022840"/>
    </source>
</evidence>
<gene>
    <name evidence="4" type="ORF">KCU76_g3851</name>
</gene>
<dbReference type="Pfam" id="PF00176">
    <property type="entry name" value="SNF2-rel_dom"/>
    <property type="match status" value="1"/>
</dbReference>
<evidence type="ECO:0000313" key="4">
    <source>
        <dbReference type="EMBL" id="KAG9696270.1"/>
    </source>
</evidence>
<dbReference type="InterPro" id="IPR027417">
    <property type="entry name" value="P-loop_NTPase"/>
</dbReference>
<evidence type="ECO:0000256" key="1">
    <source>
        <dbReference type="ARBA" id="ARBA00022741"/>
    </source>
</evidence>
<dbReference type="Proteomes" id="UP000779574">
    <property type="component" value="Unassembled WGS sequence"/>
</dbReference>
<dbReference type="AlphaFoldDB" id="A0A9P8JCI5"/>
<evidence type="ECO:0000259" key="3">
    <source>
        <dbReference type="Pfam" id="PF00176"/>
    </source>
</evidence>
<feature type="non-terminal residue" evidence="4">
    <location>
        <position position="237"/>
    </location>
</feature>
<proteinExistence type="predicted"/>
<reference evidence="4" key="1">
    <citation type="journal article" date="2021" name="J Fungi (Basel)">
        <title>Virulence traits and population genomics of the black yeast Aureobasidium melanogenum.</title>
        <authorList>
            <person name="Cernosa A."/>
            <person name="Sun X."/>
            <person name="Gostincar C."/>
            <person name="Fang C."/>
            <person name="Gunde-Cimerman N."/>
            <person name="Song Z."/>
        </authorList>
    </citation>
    <scope>NUCLEOTIDE SEQUENCE</scope>
    <source>
        <strain evidence="4">EXF-9911</strain>
    </source>
</reference>
<protein>
    <recommendedName>
        <fullName evidence="3">SNF2 N-terminal domain-containing protein</fullName>
    </recommendedName>
</protein>
<dbReference type="SUPFAM" id="SSF52540">
    <property type="entry name" value="P-loop containing nucleoside triphosphate hydrolases"/>
    <property type="match status" value="1"/>
</dbReference>
<accession>A0A9P8JCI5</accession>
<dbReference type="OrthoDB" id="5857104at2759"/>
<evidence type="ECO:0000313" key="5">
    <source>
        <dbReference type="Proteomes" id="UP000779574"/>
    </source>
</evidence>
<comment type="caution">
    <text evidence="4">The sequence shown here is derived from an EMBL/GenBank/DDBJ whole genome shotgun (WGS) entry which is preliminary data.</text>
</comment>
<sequence length="237" mass="26781">MKGPRRIRTAPATPLAKEKAKVLEEALVVITQYKAPLQKCPGEDKVPYFKALRGYGEARMRLCPSMFEIGKDNKLPAGYCNLADTASLRYYVHCSQDWVINAIGPYLDSVKKVDEMPTSNKGPILNQLHQRANTRPITHFNGPDSSALNNKFSREDSDDEVIEEVGDESLTLYEHYLAGLFDRIIGDEAHKAKNKNTKIYKALIEARANSHILITGTPMSNKLYNFEVMIRMFWQSA</sequence>
<dbReference type="EMBL" id="JAHFXF010000107">
    <property type="protein sequence ID" value="KAG9696270.1"/>
    <property type="molecule type" value="Genomic_DNA"/>
</dbReference>
<keyword evidence="2" id="KW-0067">ATP-binding</keyword>
<keyword evidence="1" id="KW-0547">Nucleotide-binding</keyword>
<feature type="domain" description="SNF2 N-terminal" evidence="3">
    <location>
        <begin position="181"/>
        <end position="230"/>
    </location>
</feature>
<dbReference type="InterPro" id="IPR000330">
    <property type="entry name" value="SNF2_N"/>
</dbReference>
<organism evidence="4 5">
    <name type="scientific">Aureobasidium melanogenum</name>
    <name type="common">Aureobasidium pullulans var. melanogenum</name>
    <dbReference type="NCBI Taxonomy" id="46634"/>
    <lineage>
        <taxon>Eukaryota</taxon>
        <taxon>Fungi</taxon>
        <taxon>Dikarya</taxon>
        <taxon>Ascomycota</taxon>
        <taxon>Pezizomycotina</taxon>
        <taxon>Dothideomycetes</taxon>
        <taxon>Dothideomycetidae</taxon>
        <taxon>Dothideales</taxon>
        <taxon>Saccotheciaceae</taxon>
        <taxon>Aureobasidium</taxon>
    </lineage>
</organism>
<dbReference type="Gene3D" id="3.40.50.10810">
    <property type="entry name" value="Tandem AAA-ATPase domain"/>
    <property type="match status" value="1"/>
</dbReference>
<dbReference type="GO" id="GO:0005524">
    <property type="term" value="F:ATP binding"/>
    <property type="evidence" value="ECO:0007669"/>
    <property type="project" value="InterPro"/>
</dbReference>